<sequence length="55" mass="5853">MTSVQKSSFLTIENINNIISTITEGNNRVGSITVSAQDLDLVRMEGRSPGNAGSK</sequence>
<dbReference type="HOGENOM" id="CLU_3024775_0_0_7"/>
<dbReference type="KEGG" id="dps:DP2479"/>
<dbReference type="EMBL" id="CR522870">
    <property type="protein sequence ID" value="CAG37208.1"/>
    <property type="molecule type" value="Genomic_DNA"/>
</dbReference>
<name>Q6AKB7_DESPS</name>
<dbReference type="STRING" id="177439.DP2479"/>
<accession>Q6AKB7</accession>
<evidence type="ECO:0000313" key="1">
    <source>
        <dbReference type="EMBL" id="CAG37208.1"/>
    </source>
</evidence>
<dbReference type="Proteomes" id="UP000000602">
    <property type="component" value="Chromosome"/>
</dbReference>
<dbReference type="AlphaFoldDB" id="Q6AKB7"/>
<protein>
    <submittedName>
        <fullName evidence="1">Uncharacterized protein</fullName>
    </submittedName>
</protein>
<reference evidence="2" key="1">
    <citation type="journal article" date="2004" name="Environ. Microbiol.">
        <title>The genome of Desulfotalea psychrophila, a sulfate-reducing bacterium from permanently cold Arctic sediments.</title>
        <authorList>
            <person name="Rabus R."/>
            <person name="Ruepp A."/>
            <person name="Frickey T."/>
            <person name="Rattei T."/>
            <person name="Fartmann B."/>
            <person name="Stark M."/>
            <person name="Bauer M."/>
            <person name="Zibat A."/>
            <person name="Lombardot T."/>
            <person name="Becker I."/>
            <person name="Amann J."/>
            <person name="Gellner K."/>
            <person name="Teeling H."/>
            <person name="Leuschner W.D."/>
            <person name="Gloeckner F.-O."/>
            <person name="Lupas A.N."/>
            <person name="Amann R."/>
            <person name="Klenk H.-P."/>
        </authorList>
    </citation>
    <scope>NUCLEOTIDE SEQUENCE [LARGE SCALE GENOMIC DNA]</scope>
    <source>
        <strain evidence="2">DSM 12343 / LSv54</strain>
    </source>
</reference>
<organism evidence="1 2">
    <name type="scientific">Desulfotalea psychrophila (strain LSv54 / DSM 12343)</name>
    <dbReference type="NCBI Taxonomy" id="177439"/>
    <lineage>
        <taxon>Bacteria</taxon>
        <taxon>Pseudomonadati</taxon>
        <taxon>Thermodesulfobacteriota</taxon>
        <taxon>Desulfobulbia</taxon>
        <taxon>Desulfobulbales</taxon>
        <taxon>Desulfocapsaceae</taxon>
        <taxon>Desulfotalea</taxon>
    </lineage>
</organism>
<proteinExistence type="predicted"/>
<keyword evidence="2" id="KW-1185">Reference proteome</keyword>
<evidence type="ECO:0000313" key="2">
    <source>
        <dbReference type="Proteomes" id="UP000000602"/>
    </source>
</evidence>
<gene>
    <name evidence="1" type="ordered locus">DP2479</name>
</gene>